<evidence type="ECO:0000313" key="4">
    <source>
        <dbReference type="EMBL" id="PWR72138.1"/>
    </source>
</evidence>
<dbReference type="RefSeq" id="WP_109968627.1">
    <property type="nucleotide sequence ID" value="NZ_CP176093.1"/>
</dbReference>
<dbReference type="PROSITE" id="PS50893">
    <property type="entry name" value="ABC_TRANSPORTER_2"/>
    <property type="match status" value="1"/>
</dbReference>
<dbReference type="SMART" id="SM00382">
    <property type="entry name" value="AAA"/>
    <property type="match status" value="1"/>
</dbReference>
<protein>
    <submittedName>
        <fullName evidence="4">ABC transporter ATP-binding protein</fullName>
    </submittedName>
</protein>
<dbReference type="PANTHER" id="PTHR43582:SF2">
    <property type="entry name" value="LINEARMYCIN RESISTANCE ATP-BINDING PROTEIN LNRL"/>
    <property type="match status" value="1"/>
</dbReference>
<dbReference type="PANTHER" id="PTHR43582">
    <property type="entry name" value="LINEARMYCIN RESISTANCE ATP-BINDING PROTEIN LNRL"/>
    <property type="match status" value="1"/>
</dbReference>
<dbReference type="InterPro" id="IPR003593">
    <property type="entry name" value="AAA+_ATPase"/>
</dbReference>
<dbReference type="OrthoDB" id="31298at2157"/>
<sequence length="319" mass="35564">MGQVIEIEGLSRNFGDLCAVDDLNLSIGTEIFGLLGPNGSGKTTTVLMLTTLLKPTSGAAFIHGHSCLSEPMKVREHISYVPQEMAVDIKLTGRENVWFFAKMYGVPRPHDRVDEVLGILNLTDRADDLVKTYSGGMRRRLELAQALVHEPDVLFLDEPTIGLDVSARRSIWEHITRLRRDGMTVFVTTHYMDEADHACDRVGIIDHGRLVAVDTPTALKHQSAPDVISVRISGAYHPITGDYFTPIGRDGEVWSFATADGVAALPQIRELLEKAGNTIRGVSLRSATLDDVFLQRITTQKEPEGFDERKFRTMLRRRR</sequence>
<organism evidence="4 5">
    <name type="scientific">Methanospirillum lacunae</name>
    <dbReference type="NCBI Taxonomy" id="668570"/>
    <lineage>
        <taxon>Archaea</taxon>
        <taxon>Methanobacteriati</taxon>
        <taxon>Methanobacteriota</taxon>
        <taxon>Stenosarchaea group</taxon>
        <taxon>Methanomicrobia</taxon>
        <taxon>Methanomicrobiales</taxon>
        <taxon>Methanospirillaceae</taxon>
        <taxon>Methanospirillum</taxon>
    </lineage>
</organism>
<keyword evidence="2 4" id="KW-0067">ATP-binding</keyword>
<accession>A0A2V2N6N1</accession>
<evidence type="ECO:0000256" key="1">
    <source>
        <dbReference type="ARBA" id="ARBA00022741"/>
    </source>
</evidence>
<dbReference type="InterPro" id="IPR017871">
    <property type="entry name" value="ABC_transporter-like_CS"/>
</dbReference>
<dbReference type="Gene3D" id="3.40.50.300">
    <property type="entry name" value="P-loop containing nucleotide triphosphate hydrolases"/>
    <property type="match status" value="1"/>
</dbReference>
<dbReference type="PROSITE" id="PS00211">
    <property type="entry name" value="ABC_TRANSPORTER_1"/>
    <property type="match status" value="1"/>
</dbReference>
<feature type="domain" description="ABC transporter" evidence="3">
    <location>
        <begin position="5"/>
        <end position="232"/>
    </location>
</feature>
<dbReference type="GO" id="GO:0005524">
    <property type="term" value="F:ATP binding"/>
    <property type="evidence" value="ECO:0007669"/>
    <property type="project" value="UniProtKB-KW"/>
</dbReference>
<proteinExistence type="predicted"/>
<reference evidence="4 5" key="1">
    <citation type="submission" date="2018-05" db="EMBL/GenBank/DDBJ databases">
        <title>Draft genome of Methanospirillum lacunae Ki8-1.</title>
        <authorList>
            <person name="Dueholm M.S."/>
            <person name="Nielsen P.H."/>
            <person name="Bakmann L.F."/>
            <person name="Otzen D.E."/>
        </authorList>
    </citation>
    <scope>NUCLEOTIDE SEQUENCE [LARGE SCALE GENOMIC DNA]</scope>
    <source>
        <strain evidence="4 5">Ki8-1</strain>
    </source>
</reference>
<evidence type="ECO:0000256" key="2">
    <source>
        <dbReference type="ARBA" id="ARBA00022840"/>
    </source>
</evidence>
<dbReference type="GO" id="GO:0016887">
    <property type="term" value="F:ATP hydrolysis activity"/>
    <property type="evidence" value="ECO:0007669"/>
    <property type="project" value="InterPro"/>
</dbReference>
<dbReference type="InterPro" id="IPR003439">
    <property type="entry name" value="ABC_transporter-like_ATP-bd"/>
</dbReference>
<dbReference type="Pfam" id="PF00005">
    <property type="entry name" value="ABC_tran"/>
    <property type="match status" value="1"/>
</dbReference>
<dbReference type="SUPFAM" id="SSF52540">
    <property type="entry name" value="P-loop containing nucleoside triphosphate hydrolases"/>
    <property type="match status" value="1"/>
</dbReference>
<comment type="caution">
    <text evidence="4">The sequence shown here is derived from an EMBL/GenBank/DDBJ whole genome shotgun (WGS) entry which is preliminary data.</text>
</comment>
<keyword evidence="5" id="KW-1185">Reference proteome</keyword>
<dbReference type="GeneID" id="97547995"/>
<dbReference type="Proteomes" id="UP000245657">
    <property type="component" value="Unassembled WGS sequence"/>
</dbReference>
<evidence type="ECO:0000259" key="3">
    <source>
        <dbReference type="PROSITE" id="PS50893"/>
    </source>
</evidence>
<dbReference type="EMBL" id="QGMY01000007">
    <property type="protein sequence ID" value="PWR72138.1"/>
    <property type="molecule type" value="Genomic_DNA"/>
</dbReference>
<keyword evidence="1" id="KW-0547">Nucleotide-binding</keyword>
<evidence type="ECO:0000313" key="5">
    <source>
        <dbReference type="Proteomes" id="UP000245657"/>
    </source>
</evidence>
<name>A0A2V2N6N1_9EURY</name>
<gene>
    <name evidence="4" type="ORF">DK846_09110</name>
</gene>
<dbReference type="AlphaFoldDB" id="A0A2V2N6N1"/>
<dbReference type="InterPro" id="IPR027417">
    <property type="entry name" value="P-loop_NTPase"/>
</dbReference>